<gene>
    <name evidence="2" type="ORF">METZ01_LOCUS67069</name>
</gene>
<keyword evidence="1" id="KW-0812">Transmembrane</keyword>
<feature type="transmembrane region" description="Helical" evidence="1">
    <location>
        <begin position="257"/>
        <end position="277"/>
    </location>
</feature>
<organism evidence="2">
    <name type="scientific">marine metagenome</name>
    <dbReference type="NCBI Taxonomy" id="408172"/>
    <lineage>
        <taxon>unclassified sequences</taxon>
        <taxon>metagenomes</taxon>
        <taxon>ecological metagenomes</taxon>
    </lineage>
</organism>
<feature type="transmembrane region" description="Helical" evidence="1">
    <location>
        <begin position="315"/>
        <end position="333"/>
    </location>
</feature>
<feature type="transmembrane region" description="Helical" evidence="1">
    <location>
        <begin position="345"/>
        <end position="370"/>
    </location>
</feature>
<name>A0A381TDK0_9ZZZZ</name>
<protein>
    <recommendedName>
        <fullName evidence="3">HupE/UreJ family protein</fullName>
    </recommendedName>
</protein>
<reference evidence="2" key="1">
    <citation type="submission" date="2018-05" db="EMBL/GenBank/DDBJ databases">
        <authorList>
            <person name="Lanie J.A."/>
            <person name="Ng W.-L."/>
            <person name="Kazmierczak K.M."/>
            <person name="Andrzejewski T.M."/>
            <person name="Davidsen T.M."/>
            <person name="Wayne K.J."/>
            <person name="Tettelin H."/>
            <person name="Glass J.I."/>
            <person name="Rusch D."/>
            <person name="Podicherti R."/>
            <person name="Tsui H.-C.T."/>
            <person name="Winkler M.E."/>
        </authorList>
    </citation>
    <scope>NUCLEOTIDE SEQUENCE</scope>
</reference>
<evidence type="ECO:0000313" key="2">
    <source>
        <dbReference type="EMBL" id="SVA14215.1"/>
    </source>
</evidence>
<keyword evidence="1" id="KW-0472">Membrane</keyword>
<feature type="transmembrane region" description="Helical" evidence="1">
    <location>
        <begin position="226"/>
        <end position="250"/>
    </location>
</feature>
<dbReference type="AlphaFoldDB" id="A0A381TDK0"/>
<feature type="transmembrane region" description="Helical" evidence="1">
    <location>
        <begin position="283"/>
        <end position="303"/>
    </location>
</feature>
<accession>A0A381TDK0</accession>
<feature type="transmembrane region" description="Helical" evidence="1">
    <location>
        <begin position="419"/>
        <end position="440"/>
    </location>
</feature>
<dbReference type="Pfam" id="PF13795">
    <property type="entry name" value="HupE_UreJ_2"/>
    <property type="match status" value="1"/>
</dbReference>
<sequence length="459" mass="52012">MGSPHKVQMMSSKCNRYVTTRMMVTLVMWWLVAIPAEVAAQIIVRDVTVQVLVRPESQQLQMLVRVPLAALRDQTLPTFGIGYLNFEEANPPLRDAARLRISPDLTIYEDGDQLESPRIEAVRVSLPSDRSFRTFDTALAHIRSPQLPNDTELYWEQGMLDVLFEYPIRSERSSFSINTSLERPDLRVNMAMRFLTPEGSDRLFEYAGDPGRIWLNPTWYQAFQRFVALGFAHILNGLTHLVFLACVVIPFRRMRPLAIIVTAFIVAHSVTLTASAFRLAPNVLWFQPLIETLVAVSILYMAFENMVGTKLERRSMSTFGFGLVHGFALSFALPEMLQFGGTHVFVSRFAFNIGIELGLLLVLAFLYPALSILLRWVAAQQMGIIVLSVFIAHSGWHWMTVRLSELIQFQFQQPRYDALFVASAIRWTMLLVIVAGILWLGRSVLTQSAPHGRPSGTQH</sequence>
<dbReference type="InterPro" id="IPR032809">
    <property type="entry name" value="Put_HupE_UreJ"/>
</dbReference>
<dbReference type="EMBL" id="UINC01004423">
    <property type="protein sequence ID" value="SVA14215.1"/>
    <property type="molecule type" value="Genomic_DNA"/>
</dbReference>
<proteinExistence type="predicted"/>
<evidence type="ECO:0008006" key="3">
    <source>
        <dbReference type="Google" id="ProtNLM"/>
    </source>
</evidence>
<feature type="transmembrane region" description="Helical" evidence="1">
    <location>
        <begin position="382"/>
        <end position="399"/>
    </location>
</feature>
<evidence type="ECO:0000256" key="1">
    <source>
        <dbReference type="SAM" id="Phobius"/>
    </source>
</evidence>
<keyword evidence="1" id="KW-1133">Transmembrane helix</keyword>